<protein>
    <submittedName>
        <fullName evidence="2">Uncharacterized protein</fullName>
    </submittedName>
</protein>
<feature type="region of interest" description="Disordered" evidence="1">
    <location>
        <begin position="71"/>
        <end position="108"/>
    </location>
</feature>
<name>A0A0D7E9D2_RHOPL</name>
<organism evidence="2 3">
    <name type="scientific">Rhodopseudomonas palustris</name>
    <dbReference type="NCBI Taxonomy" id="1076"/>
    <lineage>
        <taxon>Bacteria</taxon>
        <taxon>Pseudomonadati</taxon>
        <taxon>Pseudomonadota</taxon>
        <taxon>Alphaproteobacteria</taxon>
        <taxon>Hyphomicrobiales</taxon>
        <taxon>Nitrobacteraceae</taxon>
        <taxon>Rhodopseudomonas</taxon>
    </lineage>
</organism>
<evidence type="ECO:0000256" key="1">
    <source>
        <dbReference type="SAM" id="MobiDB-lite"/>
    </source>
</evidence>
<reference evidence="2 3" key="1">
    <citation type="submission" date="2014-11" db="EMBL/GenBank/DDBJ databases">
        <title>Genomics and ecophysiology of heterotrophic nitrogen fixing bacteria isolated from estuarine surface water.</title>
        <authorList>
            <person name="Bentzon-Tilia M."/>
            <person name="Severin I."/>
            <person name="Hansen L.H."/>
            <person name="Riemann L."/>
        </authorList>
    </citation>
    <scope>NUCLEOTIDE SEQUENCE [LARGE SCALE GENOMIC DNA]</scope>
    <source>
        <strain evidence="2 3">BAL398</strain>
    </source>
</reference>
<dbReference type="AlphaFoldDB" id="A0A0D7E9D2"/>
<dbReference type="Proteomes" id="UP000032515">
    <property type="component" value="Unassembled WGS sequence"/>
</dbReference>
<proteinExistence type="predicted"/>
<comment type="caution">
    <text evidence="2">The sequence shown here is derived from an EMBL/GenBank/DDBJ whole genome shotgun (WGS) entry which is preliminary data.</text>
</comment>
<evidence type="ECO:0000313" key="3">
    <source>
        <dbReference type="Proteomes" id="UP000032515"/>
    </source>
</evidence>
<dbReference type="PATRIC" id="fig|1076.23.peg.5651"/>
<gene>
    <name evidence="2" type="ORF">OO17_23610</name>
</gene>
<accession>A0A0D7E9D2</accession>
<sequence length="108" mass="12010">MVDTGIGRQNFAAQTKLIGHHRIHGENDWRRPAFCLATRNHSRGQPMRRPPYCCCYIGRNAVQLEPGQIRLPRRHGPSVGSAASARGRRDRAASQAPQIFNLPAESIA</sequence>
<dbReference type="EMBL" id="JXXE01000534">
    <property type="protein sequence ID" value="KIZ37464.1"/>
    <property type="molecule type" value="Genomic_DNA"/>
</dbReference>
<evidence type="ECO:0000313" key="2">
    <source>
        <dbReference type="EMBL" id="KIZ37464.1"/>
    </source>
</evidence>